<dbReference type="RefSeq" id="WP_219664785.1">
    <property type="nucleotide sequence ID" value="NZ_WTFF01000010.1"/>
</dbReference>
<name>A0ABS6YZP4_9ACTN</name>
<reference evidence="1 2" key="1">
    <citation type="submission" date="2019-12" db="EMBL/GenBank/DDBJ databases">
        <title>Genome sequence of Streptomyces bambusae.</title>
        <authorList>
            <person name="Bansal K."/>
            <person name="Choksket S."/>
            <person name="Korpole S."/>
            <person name="Patil P.B."/>
        </authorList>
    </citation>
    <scope>NUCLEOTIDE SEQUENCE [LARGE SCALE GENOMIC DNA]</scope>
    <source>
        <strain evidence="1 2">SK60</strain>
    </source>
</reference>
<dbReference type="InterPro" id="IPR028994">
    <property type="entry name" value="Integrin_alpha_N"/>
</dbReference>
<protein>
    <recommendedName>
        <fullName evidence="3">VCBS repeat-containing protein</fullName>
    </recommendedName>
</protein>
<accession>A0ABS6YZP4</accession>
<proteinExistence type="predicted"/>
<evidence type="ECO:0008006" key="3">
    <source>
        <dbReference type="Google" id="ProtNLM"/>
    </source>
</evidence>
<dbReference type="EMBL" id="WTFF01000010">
    <property type="protein sequence ID" value="MBW5480922.1"/>
    <property type="molecule type" value="Genomic_DNA"/>
</dbReference>
<organism evidence="1 2">
    <name type="scientific">Streptomyces bambusae</name>
    <dbReference type="NCBI Taxonomy" id="1550616"/>
    <lineage>
        <taxon>Bacteria</taxon>
        <taxon>Bacillati</taxon>
        <taxon>Actinomycetota</taxon>
        <taxon>Actinomycetes</taxon>
        <taxon>Kitasatosporales</taxon>
        <taxon>Streptomycetaceae</taxon>
        <taxon>Streptomyces</taxon>
    </lineage>
</organism>
<dbReference type="Proteomes" id="UP000812013">
    <property type="component" value="Unassembled WGS sequence"/>
</dbReference>
<sequence>MWKNYADLITAGDYAGTNAYDLIVKWVDGEVTLYPDVSEGTKLPTALDQHLPNEITLAAPHSVWEYARGFATGKYGGNQWPDDLIVRWNDGEVTKYIDIDGNGLHAEEQLVGPNDAWKTASLITGGDLDGDSNGTDPNHDLLVVWASGTVSVFPDVNSGRLQNEQVVESSSTWTHARVIALGEYGMNDWEDDLFVRWSDGEVTTYGNAQAGAVGREYQLVPPPAAGFAATAQGAVRPDDPCAKVCGPGLYRRSH</sequence>
<keyword evidence="2" id="KW-1185">Reference proteome</keyword>
<evidence type="ECO:0000313" key="2">
    <source>
        <dbReference type="Proteomes" id="UP000812013"/>
    </source>
</evidence>
<dbReference type="SUPFAM" id="SSF69318">
    <property type="entry name" value="Integrin alpha N-terminal domain"/>
    <property type="match status" value="1"/>
</dbReference>
<gene>
    <name evidence="1" type="ORF">GPJ59_03205</name>
</gene>
<evidence type="ECO:0000313" key="1">
    <source>
        <dbReference type="EMBL" id="MBW5480922.1"/>
    </source>
</evidence>
<comment type="caution">
    <text evidence="1">The sequence shown here is derived from an EMBL/GenBank/DDBJ whole genome shotgun (WGS) entry which is preliminary data.</text>
</comment>